<proteinExistence type="predicted"/>
<organism evidence="1 2">
    <name type="scientific">Exidia glandulosa HHB12029</name>
    <dbReference type="NCBI Taxonomy" id="1314781"/>
    <lineage>
        <taxon>Eukaryota</taxon>
        <taxon>Fungi</taxon>
        <taxon>Dikarya</taxon>
        <taxon>Basidiomycota</taxon>
        <taxon>Agaricomycotina</taxon>
        <taxon>Agaricomycetes</taxon>
        <taxon>Auriculariales</taxon>
        <taxon>Exidiaceae</taxon>
        <taxon>Exidia</taxon>
    </lineage>
</organism>
<reference evidence="1 2" key="1">
    <citation type="journal article" date="2016" name="Mol. Biol. Evol.">
        <title>Comparative Genomics of Early-Diverging Mushroom-Forming Fungi Provides Insights into the Origins of Lignocellulose Decay Capabilities.</title>
        <authorList>
            <person name="Nagy L.G."/>
            <person name="Riley R."/>
            <person name="Tritt A."/>
            <person name="Adam C."/>
            <person name="Daum C."/>
            <person name="Floudas D."/>
            <person name="Sun H."/>
            <person name="Yadav J.S."/>
            <person name="Pangilinan J."/>
            <person name="Larsson K.H."/>
            <person name="Matsuura K."/>
            <person name="Barry K."/>
            <person name="Labutti K."/>
            <person name="Kuo R."/>
            <person name="Ohm R.A."/>
            <person name="Bhattacharya S.S."/>
            <person name="Shirouzu T."/>
            <person name="Yoshinaga Y."/>
            <person name="Martin F.M."/>
            <person name="Grigoriev I.V."/>
            <person name="Hibbett D.S."/>
        </authorList>
    </citation>
    <scope>NUCLEOTIDE SEQUENCE [LARGE SCALE GENOMIC DNA]</scope>
    <source>
        <strain evidence="1 2">HHB12029</strain>
    </source>
</reference>
<evidence type="ECO:0000313" key="1">
    <source>
        <dbReference type="EMBL" id="KZV80759.1"/>
    </source>
</evidence>
<dbReference type="EMBL" id="KV426454">
    <property type="protein sequence ID" value="KZV80759.1"/>
    <property type="molecule type" value="Genomic_DNA"/>
</dbReference>
<dbReference type="Proteomes" id="UP000077266">
    <property type="component" value="Unassembled WGS sequence"/>
</dbReference>
<accession>A0A165ZA52</accession>
<keyword evidence="2" id="KW-1185">Reference proteome</keyword>
<dbReference type="InParanoid" id="A0A165ZA52"/>
<name>A0A165ZA52_EXIGL</name>
<dbReference type="AlphaFoldDB" id="A0A165ZA52"/>
<protein>
    <submittedName>
        <fullName evidence="1">Uncharacterized protein</fullName>
    </submittedName>
</protein>
<sequence length="136" mass="14803">MPSFLVSVTGAFHFPRPSIVSEPVVVFAQSRSVRQSVRKCPCVVAYCLSPTSFHPRAHCYLIVGLFVTSISGFSISQLVTSPPENYASGRQAQIDFHQQLPTALVHVAVGQEHTEGCWGSSAIPCPLTHHRVTSEL</sequence>
<gene>
    <name evidence="1" type="ORF">EXIGLDRAFT_406107</name>
</gene>
<evidence type="ECO:0000313" key="2">
    <source>
        <dbReference type="Proteomes" id="UP000077266"/>
    </source>
</evidence>